<name>A0AAD8PF08_BABGI</name>
<organism evidence="2 3">
    <name type="scientific">Babesia gibsoni</name>
    <dbReference type="NCBI Taxonomy" id="33632"/>
    <lineage>
        <taxon>Eukaryota</taxon>
        <taxon>Sar</taxon>
        <taxon>Alveolata</taxon>
        <taxon>Apicomplexa</taxon>
        <taxon>Aconoidasida</taxon>
        <taxon>Piroplasmida</taxon>
        <taxon>Babesiidae</taxon>
        <taxon>Babesia</taxon>
    </lineage>
</organism>
<feature type="transmembrane region" description="Helical" evidence="1">
    <location>
        <begin position="214"/>
        <end position="233"/>
    </location>
</feature>
<evidence type="ECO:0000313" key="2">
    <source>
        <dbReference type="EMBL" id="KAK1444157.1"/>
    </source>
</evidence>
<protein>
    <submittedName>
        <fullName evidence="2">Uncharacterized protein</fullName>
    </submittedName>
</protein>
<evidence type="ECO:0000313" key="3">
    <source>
        <dbReference type="Proteomes" id="UP001230268"/>
    </source>
</evidence>
<gene>
    <name evidence="2" type="ORF">BgAZ_100630</name>
</gene>
<accession>A0AAD8PF08</accession>
<keyword evidence="1" id="KW-0812">Transmembrane</keyword>
<sequence>MESSKAILLDVLNFLPLVEDRIVGKDTDVSDYSLDMLERMVRKCDKAVSVEDVVALRKRIDVARETVDILASKCGPTKCDSVFGDVIALSGMRQRKDKPDDNYAKCLNMSNEDFDNLIEDWATDFGKGSSNARNKRKNKASIGDQQEKIRSDLVKLADTMKSKALWYRDILVKDNEVLSKYTAEQEKQLDTVAHVASEASKLTKAAKLSLRQSIVMVVSMFFIILLMMMVFIVT</sequence>
<proteinExistence type="predicted"/>
<keyword evidence="1" id="KW-1133">Transmembrane helix</keyword>
<keyword evidence="1" id="KW-0472">Membrane</keyword>
<dbReference type="Proteomes" id="UP001230268">
    <property type="component" value="Unassembled WGS sequence"/>
</dbReference>
<keyword evidence="3" id="KW-1185">Reference proteome</keyword>
<evidence type="ECO:0000256" key="1">
    <source>
        <dbReference type="SAM" id="Phobius"/>
    </source>
</evidence>
<comment type="caution">
    <text evidence="2">The sequence shown here is derived from an EMBL/GenBank/DDBJ whole genome shotgun (WGS) entry which is preliminary data.</text>
</comment>
<reference evidence="2" key="1">
    <citation type="submission" date="2023-08" db="EMBL/GenBank/DDBJ databases">
        <title>Draft sequence of the Babesia gibsoni genome.</title>
        <authorList>
            <person name="Yamagishi J.Y."/>
            <person name="Xuan X.X."/>
        </authorList>
    </citation>
    <scope>NUCLEOTIDE SEQUENCE</scope>
    <source>
        <strain evidence="2">Azabu</strain>
    </source>
</reference>
<dbReference type="AlphaFoldDB" id="A0AAD8PF08"/>
<dbReference type="EMBL" id="JAVEPI010000001">
    <property type="protein sequence ID" value="KAK1444157.1"/>
    <property type="molecule type" value="Genomic_DNA"/>
</dbReference>